<dbReference type="EMBL" id="SNYI01000002">
    <property type="protein sequence ID" value="TDQ31359.1"/>
    <property type="molecule type" value="Genomic_DNA"/>
</dbReference>
<feature type="chain" id="PRO_5020716426" description="LTXXQ motif family protein" evidence="1">
    <location>
        <begin position="24"/>
        <end position="126"/>
    </location>
</feature>
<keyword evidence="3" id="KW-1185">Reference proteome</keyword>
<sequence length="126" mass="14776">MKLQYLNFLLLGFLFLAPVDINAQDPYLQTENKTAEEIAIALTRDYQAELGMTVEQGSKFRQKVEEFQIRRQKIDKMDLPMPEKMVLMKKLSRQETAEIANILTNPQLRAYKRLKRSMQPEQVTIN</sequence>
<evidence type="ECO:0000256" key="1">
    <source>
        <dbReference type="SAM" id="SignalP"/>
    </source>
</evidence>
<keyword evidence="1" id="KW-0732">Signal</keyword>
<organism evidence="2 3">
    <name type="scientific">Zeaxanthinibacter enoshimensis</name>
    <dbReference type="NCBI Taxonomy" id="392009"/>
    <lineage>
        <taxon>Bacteria</taxon>
        <taxon>Pseudomonadati</taxon>
        <taxon>Bacteroidota</taxon>
        <taxon>Flavobacteriia</taxon>
        <taxon>Flavobacteriales</taxon>
        <taxon>Flavobacteriaceae</taxon>
        <taxon>Zeaxanthinibacter</taxon>
    </lineage>
</organism>
<protein>
    <recommendedName>
        <fullName evidence="4">LTXXQ motif family protein</fullName>
    </recommendedName>
</protein>
<gene>
    <name evidence="2" type="ORF">CLV82_2067</name>
</gene>
<comment type="caution">
    <text evidence="2">The sequence shown here is derived from an EMBL/GenBank/DDBJ whole genome shotgun (WGS) entry which is preliminary data.</text>
</comment>
<evidence type="ECO:0000313" key="3">
    <source>
        <dbReference type="Proteomes" id="UP000295468"/>
    </source>
</evidence>
<dbReference type="AlphaFoldDB" id="A0A4R6TNM0"/>
<proteinExistence type="predicted"/>
<evidence type="ECO:0008006" key="4">
    <source>
        <dbReference type="Google" id="ProtNLM"/>
    </source>
</evidence>
<evidence type="ECO:0000313" key="2">
    <source>
        <dbReference type="EMBL" id="TDQ31359.1"/>
    </source>
</evidence>
<feature type="signal peptide" evidence="1">
    <location>
        <begin position="1"/>
        <end position="23"/>
    </location>
</feature>
<dbReference type="OrthoDB" id="1453593at2"/>
<reference evidence="2 3" key="1">
    <citation type="submission" date="2019-03" db="EMBL/GenBank/DDBJ databases">
        <title>Genomic Encyclopedia of Archaeal and Bacterial Type Strains, Phase II (KMG-II): from individual species to whole genera.</title>
        <authorList>
            <person name="Goeker M."/>
        </authorList>
    </citation>
    <scope>NUCLEOTIDE SEQUENCE [LARGE SCALE GENOMIC DNA]</scope>
    <source>
        <strain evidence="2 3">DSM 18435</strain>
    </source>
</reference>
<dbReference type="RefSeq" id="WP_133644191.1">
    <property type="nucleotide sequence ID" value="NZ_SNYI01000002.1"/>
</dbReference>
<dbReference type="Proteomes" id="UP000295468">
    <property type="component" value="Unassembled WGS sequence"/>
</dbReference>
<accession>A0A4R6TNM0</accession>
<name>A0A4R6TNM0_9FLAO</name>